<dbReference type="PATRIC" id="fig|1304281.5.peg.2901"/>
<protein>
    <submittedName>
        <fullName evidence="3">Uncharacterized protein</fullName>
    </submittedName>
</protein>
<name>A0A0J7IWC2_9FLAO</name>
<gene>
    <name evidence="3" type="ORF">ACM44_13445</name>
</gene>
<dbReference type="RefSeq" id="WP_048500569.1">
    <property type="nucleotide sequence ID" value="NZ_LFNG01000024.1"/>
</dbReference>
<accession>A0A0J7IWC2</accession>
<dbReference type="EMBL" id="LFNG01000024">
    <property type="protein sequence ID" value="KMQ70252.1"/>
    <property type="molecule type" value="Genomic_DNA"/>
</dbReference>
<keyword evidence="2" id="KW-0812">Transmembrane</keyword>
<sequence length="203" mass="22833">MKKLITILLMLSLAACTTQKHKTKEKTKTEIEKKEINSISSEVSNETKSVVSIMDSTTQKTDYNSSKLFGSIAQNLTLKNNGKCADGGDIRFLKFTDAQGNKTEVPVNDNTEVNFNTAAELTAENKNLKTAFSNLYTEKSDIETKLKAAQNQIRKYQESEKSASTNIKTDIERSQLTAFMWCIVLTIVFWEAGKFLIKNRLKL</sequence>
<dbReference type="OrthoDB" id="1263925at2"/>
<dbReference type="Proteomes" id="UP000035900">
    <property type="component" value="Unassembled WGS sequence"/>
</dbReference>
<keyword evidence="4" id="KW-1185">Reference proteome</keyword>
<evidence type="ECO:0000256" key="2">
    <source>
        <dbReference type="SAM" id="Phobius"/>
    </source>
</evidence>
<dbReference type="PROSITE" id="PS51257">
    <property type="entry name" value="PROKAR_LIPOPROTEIN"/>
    <property type="match status" value="1"/>
</dbReference>
<feature type="transmembrane region" description="Helical" evidence="2">
    <location>
        <begin position="178"/>
        <end position="197"/>
    </location>
</feature>
<evidence type="ECO:0000313" key="4">
    <source>
        <dbReference type="Proteomes" id="UP000035900"/>
    </source>
</evidence>
<evidence type="ECO:0000256" key="1">
    <source>
        <dbReference type="SAM" id="Coils"/>
    </source>
</evidence>
<evidence type="ECO:0000313" key="3">
    <source>
        <dbReference type="EMBL" id="KMQ70252.1"/>
    </source>
</evidence>
<reference evidence="3 4" key="1">
    <citation type="journal article" date="2004" name="Int. J. Syst. Evol. Microbiol.">
        <title>Kaistella koreensis gen. nov., sp. nov., a novel member of the Chryseobacterium-Bergeyella-Riemerella branch.</title>
        <authorList>
            <person name="Kim M.K."/>
            <person name="Im W.T."/>
            <person name="Shin Y.K."/>
            <person name="Lim J.H."/>
            <person name="Kim S.H."/>
            <person name="Lee B.C."/>
            <person name="Park M.Y."/>
            <person name="Lee K.Y."/>
            <person name="Lee S.T."/>
        </authorList>
    </citation>
    <scope>NUCLEOTIDE SEQUENCE [LARGE SCALE GENOMIC DNA]</scope>
    <source>
        <strain evidence="3 4">CCUG 49689</strain>
    </source>
</reference>
<keyword evidence="1" id="KW-0175">Coiled coil</keyword>
<keyword evidence="2" id="KW-1133">Transmembrane helix</keyword>
<dbReference type="STRING" id="1304281.ACM44_13445"/>
<comment type="caution">
    <text evidence="3">The sequence shown here is derived from an EMBL/GenBank/DDBJ whole genome shotgun (WGS) entry which is preliminary data.</text>
</comment>
<proteinExistence type="predicted"/>
<dbReference type="AlphaFoldDB" id="A0A0J7IWC2"/>
<keyword evidence="2" id="KW-0472">Membrane</keyword>
<organism evidence="3 4">
    <name type="scientific">Chryseobacterium koreense CCUG 49689</name>
    <dbReference type="NCBI Taxonomy" id="1304281"/>
    <lineage>
        <taxon>Bacteria</taxon>
        <taxon>Pseudomonadati</taxon>
        <taxon>Bacteroidota</taxon>
        <taxon>Flavobacteriia</taxon>
        <taxon>Flavobacteriales</taxon>
        <taxon>Weeksellaceae</taxon>
        <taxon>Chryseobacterium group</taxon>
        <taxon>Chryseobacterium</taxon>
    </lineage>
</organism>
<feature type="coiled-coil region" evidence="1">
    <location>
        <begin position="118"/>
        <end position="166"/>
    </location>
</feature>